<feature type="transmembrane region" description="Helical" evidence="3">
    <location>
        <begin position="1208"/>
        <end position="1229"/>
    </location>
</feature>
<feature type="compositionally biased region" description="Polar residues" evidence="2">
    <location>
        <begin position="1186"/>
        <end position="1201"/>
    </location>
</feature>
<feature type="region of interest" description="Disordered" evidence="2">
    <location>
        <begin position="44"/>
        <end position="63"/>
    </location>
</feature>
<dbReference type="GeneID" id="5719001"/>
<keyword evidence="3" id="KW-0472">Membrane</keyword>
<evidence type="ECO:0000313" key="4">
    <source>
        <dbReference type="EMBL" id="PNW73564.1"/>
    </source>
</evidence>
<dbReference type="GO" id="GO:0060962">
    <property type="term" value="P:regulation of ribosomal protein gene transcription by RNA polymerase II"/>
    <property type="evidence" value="ECO:0007669"/>
    <property type="project" value="InterPro"/>
</dbReference>
<evidence type="ECO:0000256" key="2">
    <source>
        <dbReference type="SAM" id="MobiDB-lite"/>
    </source>
</evidence>
<evidence type="ECO:0008006" key="6">
    <source>
        <dbReference type="Google" id="ProtNLM"/>
    </source>
</evidence>
<accession>A0A2K3CZ46</accession>
<dbReference type="Gramene" id="PNW73564">
    <property type="protein sequence ID" value="PNW73564"/>
    <property type="gene ID" value="CHLRE_13g564200v5"/>
</dbReference>
<dbReference type="InParanoid" id="A0A2K3CZ46"/>
<gene>
    <name evidence="4" type="ORF">CHLRE_13g564200v5</name>
</gene>
<dbReference type="GO" id="GO:0005634">
    <property type="term" value="C:nucleus"/>
    <property type="evidence" value="ECO:0007669"/>
    <property type="project" value="UniProtKB-ARBA"/>
</dbReference>
<dbReference type="OrthoDB" id="548977at2759"/>
<evidence type="ECO:0000313" key="5">
    <source>
        <dbReference type="Proteomes" id="UP000006906"/>
    </source>
</evidence>
<protein>
    <recommendedName>
        <fullName evidence="6">Pherophorin domain-containing protein</fullName>
    </recommendedName>
</protein>
<organism evidence="4 5">
    <name type="scientific">Chlamydomonas reinhardtii</name>
    <name type="common">Chlamydomonas smithii</name>
    <dbReference type="NCBI Taxonomy" id="3055"/>
    <lineage>
        <taxon>Eukaryota</taxon>
        <taxon>Viridiplantae</taxon>
        <taxon>Chlorophyta</taxon>
        <taxon>core chlorophytes</taxon>
        <taxon>Chlorophyceae</taxon>
        <taxon>CS clade</taxon>
        <taxon>Chlamydomonadales</taxon>
        <taxon>Chlamydomonadaceae</taxon>
        <taxon>Chlamydomonas</taxon>
    </lineage>
</organism>
<sequence length="1242" mass="126699">MRSALPSRPWKPFAAGAGLKCAPAALSGTYDVVLWTAVELSDVTETRNPTGPGGATTTTASETPRSAQGTFLYLSPTYSRRRCDAATGNTLHALRLKVTGCTGFRGRTTPSSPEACTTAAGCTRSSAGADCPTACMRGVMEAAEATFLLGPERSLVPGSLAVTTTAASTNLEAQVKKCAPTTALASNATWVQERVASIRGTFEALAMQARVRTDDVSETVPVRANAVLLTDDDGGPHHGSSAAGDRSAPPPQPPSPPPPSPSPPNPGAAASSQQPRRLQSDTLYVFNSESSTSAPREDGTQLVTETRFLVPTDDAYEAMSQGGSSGPFDLPAGGRASTLLSPAGDVIARADMVLFEMVVPVASPSSGSGTSSGGTAGASGSSSSTASGVITRVRALLTLSKPAAAAVVSGGADEDGGGGGGGGSAAGGVNPTAAVASLAATVTKLSRPGTAYPGKSFHSFIAGWKEQLAENSRRRRRLVEGSVAGSDFSRRSLESVQISNYLFDESRSTTVLDYELSARMYLRYNVTSGRPDVPFATAFDVGMGVDGGISAVLFGNRFDNFLYMKAGAKATMQCVAPNRYAPAGSTAVYWQVMALDRELVNSEVALYPWRDNCTDYLHVQDGPYFVAYQMNNTRIVIAEIGLDFWIASARLALEFEPAVYAGGGGCQQQCGVEQCGEPATVMTAGGLGLSGGLIGSASASLLFVSAGVEITLVQPEVAASVFMSNNQLLYGGWAGLTPSCWGLGADLLIAQVYAWATFWSSYFDGYRINLGDRMVCDLPAIKAAYAIADEKWKPPKPPSPPLPPSPRPPSPTPPSPPSPRPPSPTPPSPPSPRPPSPAPPSPAPPSPRPPSPAPPSPPSPRPPSPTPPSPPSPKPPSPAPPSPKPPSPSPPSPQPPAPPSPSPPSPDPPSPPQPPSPAPSPPLPPSPPSFPPPSPQPPMPPPKPPSPRPPSPAVPELVIVGSWSSDLDSPMPLPINTDLELLIGYNTTSSTGIRTYNEISASHPALDGGVFGDDVHGSSGTESVTWLSAAGIPSGTQIAICMRASTISPTNTAGAVITYRVRVRGVQVQAASVKSNASSLYYSITVPGARCDPGTKGYLATYTWTAAVASTARAEAPTAADAAAQQQDVADAAAANNAIAAAGDMAAGTDTPQLQQAETTAATASSPSDGTPAATGSAATVAGDTPATSGNANDTGSSGAKSSVLRTALPAALAAGAVVAVAAATVYVVKRRRLAGGKVLPM</sequence>
<dbReference type="PRINTS" id="PR01217">
    <property type="entry name" value="PRICHEXTENSN"/>
</dbReference>
<dbReference type="Proteomes" id="UP000006906">
    <property type="component" value="Chromosome 13"/>
</dbReference>
<keyword evidence="1" id="KW-0539">Nucleus</keyword>
<evidence type="ECO:0000256" key="1">
    <source>
        <dbReference type="ARBA" id="ARBA00023242"/>
    </source>
</evidence>
<feature type="region of interest" description="Disordered" evidence="2">
    <location>
        <begin position="363"/>
        <end position="385"/>
    </location>
</feature>
<keyword evidence="3" id="KW-1133">Transmembrane helix</keyword>
<dbReference type="InterPro" id="IPR045178">
    <property type="entry name" value="Fhl1/FHA1"/>
</dbReference>
<dbReference type="RefSeq" id="XP_042917204.1">
    <property type="nucleotide sequence ID" value="XM_043069229.1"/>
</dbReference>
<feature type="compositionally biased region" description="Pro residues" evidence="2">
    <location>
        <begin position="795"/>
        <end position="953"/>
    </location>
</feature>
<feature type="region of interest" description="Disordered" evidence="2">
    <location>
        <begin position="791"/>
        <end position="953"/>
    </location>
</feature>
<keyword evidence="5" id="KW-1185">Reference proteome</keyword>
<dbReference type="AlphaFoldDB" id="A0A2K3CZ46"/>
<proteinExistence type="predicted"/>
<name>A0A2K3CZ46_CHLRE</name>
<feature type="region of interest" description="Disordered" evidence="2">
    <location>
        <begin position="228"/>
        <end position="277"/>
    </location>
</feature>
<feature type="compositionally biased region" description="Low complexity" evidence="2">
    <location>
        <begin position="46"/>
        <end position="63"/>
    </location>
</feature>
<reference evidence="4 5" key="1">
    <citation type="journal article" date="2007" name="Science">
        <title>The Chlamydomonas genome reveals the evolution of key animal and plant functions.</title>
        <authorList>
            <person name="Merchant S.S."/>
            <person name="Prochnik S.E."/>
            <person name="Vallon O."/>
            <person name="Harris E.H."/>
            <person name="Karpowicz S.J."/>
            <person name="Witman G.B."/>
            <person name="Terry A."/>
            <person name="Salamov A."/>
            <person name="Fritz-Laylin L.K."/>
            <person name="Marechal-Drouard L."/>
            <person name="Marshall W.F."/>
            <person name="Qu L.H."/>
            <person name="Nelson D.R."/>
            <person name="Sanderfoot A.A."/>
            <person name="Spalding M.H."/>
            <person name="Kapitonov V.V."/>
            <person name="Ren Q."/>
            <person name="Ferris P."/>
            <person name="Lindquist E."/>
            <person name="Shapiro H."/>
            <person name="Lucas S.M."/>
            <person name="Grimwood J."/>
            <person name="Schmutz J."/>
            <person name="Cardol P."/>
            <person name="Cerutti H."/>
            <person name="Chanfreau G."/>
            <person name="Chen C.L."/>
            <person name="Cognat V."/>
            <person name="Croft M.T."/>
            <person name="Dent R."/>
            <person name="Dutcher S."/>
            <person name="Fernandez E."/>
            <person name="Fukuzawa H."/>
            <person name="Gonzalez-Ballester D."/>
            <person name="Gonzalez-Halphen D."/>
            <person name="Hallmann A."/>
            <person name="Hanikenne M."/>
            <person name="Hippler M."/>
            <person name="Inwood W."/>
            <person name="Jabbari K."/>
            <person name="Kalanon M."/>
            <person name="Kuras R."/>
            <person name="Lefebvre P.A."/>
            <person name="Lemaire S.D."/>
            <person name="Lobanov A.V."/>
            <person name="Lohr M."/>
            <person name="Manuell A."/>
            <person name="Meier I."/>
            <person name="Mets L."/>
            <person name="Mittag M."/>
            <person name="Mittelmeier T."/>
            <person name="Moroney J.V."/>
            <person name="Moseley J."/>
            <person name="Napoli C."/>
            <person name="Nedelcu A.M."/>
            <person name="Niyogi K."/>
            <person name="Novoselov S.V."/>
            <person name="Paulsen I.T."/>
            <person name="Pazour G."/>
            <person name="Purton S."/>
            <person name="Ral J.P."/>
            <person name="Riano-Pachon D.M."/>
            <person name="Riekhof W."/>
            <person name="Rymarquis L."/>
            <person name="Schroda M."/>
            <person name="Stern D."/>
            <person name="Umen J."/>
            <person name="Willows R."/>
            <person name="Wilson N."/>
            <person name="Zimmer S.L."/>
            <person name="Allmer J."/>
            <person name="Balk J."/>
            <person name="Bisova K."/>
            <person name="Chen C.J."/>
            <person name="Elias M."/>
            <person name="Gendler K."/>
            <person name="Hauser C."/>
            <person name="Lamb M.R."/>
            <person name="Ledford H."/>
            <person name="Long J.C."/>
            <person name="Minagawa J."/>
            <person name="Page M.D."/>
            <person name="Pan J."/>
            <person name="Pootakham W."/>
            <person name="Roje S."/>
            <person name="Rose A."/>
            <person name="Stahlberg E."/>
            <person name="Terauchi A.M."/>
            <person name="Yang P."/>
            <person name="Ball S."/>
            <person name="Bowler C."/>
            <person name="Dieckmann C.L."/>
            <person name="Gladyshev V.N."/>
            <person name="Green P."/>
            <person name="Jorgensen R."/>
            <person name="Mayfield S."/>
            <person name="Mueller-Roeber B."/>
            <person name="Rajamani S."/>
            <person name="Sayre R.T."/>
            <person name="Brokstein P."/>
            <person name="Dubchak I."/>
            <person name="Goodstein D."/>
            <person name="Hornick L."/>
            <person name="Huang Y.W."/>
            <person name="Jhaveri J."/>
            <person name="Luo Y."/>
            <person name="Martinez D."/>
            <person name="Ngau W.C."/>
            <person name="Otillar B."/>
            <person name="Poliakov A."/>
            <person name="Porter A."/>
            <person name="Szajkowski L."/>
            <person name="Werner G."/>
            <person name="Zhou K."/>
            <person name="Grigoriev I.V."/>
            <person name="Rokhsar D.S."/>
            <person name="Grossman A.R."/>
        </authorList>
    </citation>
    <scope>NUCLEOTIDE SEQUENCE [LARGE SCALE GENOMIC DNA]</scope>
    <source>
        <strain evidence="5">CC-503</strain>
    </source>
</reference>
<keyword evidence="3" id="KW-0812">Transmembrane</keyword>
<dbReference type="PANTHER" id="PTHR21712">
    <property type="entry name" value="PRE-RRNA-PROCESSING PROTEIN FHL1"/>
    <property type="match status" value="1"/>
</dbReference>
<feature type="compositionally biased region" description="Pro residues" evidence="2">
    <location>
        <begin position="248"/>
        <end position="266"/>
    </location>
</feature>
<feature type="region of interest" description="Disordered" evidence="2">
    <location>
        <begin position="1146"/>
        <end position="1201"/>
    </location>
</feature>
<dbReference type="PANTHER" id="PTHR21712:SF29">
    <property type="entry name" value="PRE-RRNA-PROCESSING PROTEIN FHL1"/>
    <property type="match status" value="1"/>
</dbReference>
<evidence type="ECO:0000256" key="3">
    <source>
        <dbReference type="SAM" id="Phobius"/>
    </source>
</evidence>
<dbReference type="KEGG" id="cre:CHLRE_13g564200v5"/>
<dbReference type="EMBL" id="CM008974">
    <property type="protein sequence ID" value="PNW73564.1"/>
    <property type="molecule type" value="Genomic_DNA"/>
</dbReference>
<feature type="compositionally biased region" description="Low complexity" evidence="2">
    <location>
        <begin position="1146"/>
        <end position="1175"/>
    </location>
</feature>